<gene>
    <name evidence="3" type="ORF">DC041_0004981</name>
</gene>
<feature type="region of interest" description="Disordered" evidence="1">
    <location>
        <begin position="237"/>
        <end position="258"/>
    </location>
</feature>
<evidence type="ECO:0000256" key="2">
    <source>
        <dbReference type="SAM" id="Phobius"/>
    </source>
</evidence>
<keyword evidence="4" id="KW-1185">Reference proteome</keyword>
<dbReference type="AlphaFoldDB" id="A0A430Q2S3"/>
<feature type="transmembrane region" description="Helical" evidence="2">
    <location>
        <begin position="35"/>
        <end position="64"/>
    </location>
</feature>
<evidence type="ECO:0000313" key="3">
    <source>
        <dbReference type="EMBL" id="RTG81993.1"/>
    </source>
</evidence>
<keyword evidence="2" id="KW-0472">Membrane</keyword>
<sequence length="849" mass="96926">MPLTQNSLNEAIDTVQINDDQMTEMVWFKSSVVKIVLFVLGAILLCSIVLILLATALTHTAWFLRRRRSIHKRLDSSNRSKLEMKDYMLHYFCFAVEALAINSVNDSETSLKHTKFFAHKKSENSYEQPSLPLRFQPEKLYGTTTVLHKDRSRKGSCINLPFHPQENQFRKKSMFDSFVFSDQRRYSKPLDSNSLLRSNLSIHHSHLAGSEKNSSELIKSVIASKLEPQDIPQHFSILSNQSSLDRNSSRKTSVSTDDTKCCAPNEGDICLAVPIVTRRASATDYELLDSRLGKSKRLLDTPISITVTDTQAELDGNLNLKNDDIHTLSTPGLFLEDQKFTRRNSFLSYSTAVEVNGKEEQEPTDDDKHFHPSAEIQNKIVSSSSFFSGLQTNESILLDTDTDKQKIMYKRLPPVITYDWIKFPAGIMAIGVKYSSHVSSNQDQILVTLHTGKNLLSPRLWHKTIFCVYCTISNKEITQTFTVHSKETEFGCPQFLNHNEISMNIPVRRCSILTGAHDIEAPKLHIKLKIFESIPKWSGDKEYYHGSCSMSTEELSNGQKEFEHIGWCLVEEAYPAIRLSGDMLISICRNQSKGFVNIRIHEIRNLQFLSYGRWRIENLNDALNNRACDMLISICRNQSKGFVNIRIHEIRNLQFLSYGRWRIENLNDALNNRAYEMTVYSCLINAGHIIKSIKATTIHHPSRRTSKHYETDVDKSTENKLCEAKTTETKSNNFTLVDCFVHFSLPTVKKSVGRHLAVKHGITIYVKGKLPISDLIPYECLNQLKQMSITSTRVLNAIGECHFGDYGFQSDSIKDFNRPPSCHSSQGFSFWNDAGSRNGTRIYQWLRIE</sequence>
<evidence type="ECO:0000313" key="4">
    <source>
        <dbReference type="Proteomes" id="UP000290809"/>
    </source>
</evidence>
<dbReference type="EMBL" id="QMKO01003041">
    <property type="protein sequence ID" value="RTG81993.1"/>
    <property type="molecule type" value="Genomic_DNA"/>
</dbReference>
<dbReference type="Proteomes" id="UP000290809">
    <property type="component" value="Unassembled WGS sequence"/>
</dbReference>
<keyword evidence="2" id="KW-0812">Transmembrane</keyword>
<name>A0A430Q2S3_SCHBO</name>
<keyword evidence="2" id="KW-1133">Transmembrane helix</keyword>
<comment type="caution">
    <text evidence="3">The sequence shown here is derived from an EMBL/GenBank/DDBJ whole genome shotgun (WGS) entry which is preliminary data.</text>
</comment>
<reference evidence="3 4" key="1">
    <citation type="journal article" date="2019" name="PLoS Pathog.">
        <title>Genome sequence of the bovine parasite Schistosoma bovis Tanzania.</title>
        <authorList>
            <person name="Oey H."/>
            <person name="Zakrzewski M."/>
            <person name="Gobert G."/>
            <person name="Gravermann K."/>
            <person name="Stoye J."/>
            <person name="Jones M."/>
            <person name="Mcmanus D."/>
            <person name="Krause L."/>
        </authorList>
    </citation>
    <scope>NUCLEOTIDE SEQUENCE [LARGE SCALE GENOMIC DNA]</scope>
    <source>
        <strain evidence="3 4">TAN1997</strain>
    </source>
</reference>
<proteinExistence type="predicted"/>
<protein>
    <submittedName>
        <fullName evidence="3">Uncharacterized protein</fullName>
    </submittedName>
</protein>
<evidence type="ECO:0000256" key="1">
    <source>
        <dbReference type="SAM" id="MobiDB-lite"/>
    </source>
</evidence>
<accession>A0A430Q2S3</accession>
<organism evidence="3 4">
    <name type="scientific">Schistosoma bovis</name>
    <name type="common">Blood fluke</name>
    <dbReference type="NCBI Taxonomy" id="6184"/>
    <lineage>
        <taxon>Eukaryota</taxon>
        <taxon>Metazoa</taxon>
        <taxon>Spiralia</taxon>
        <taxon>Lophotrochozoa</taxon>
        <taxon>Platyhelminthes</taxon>
        <taxon>Trematoda</taxon>
        <taxon>Digenea</taxon>
        <taxon>Strigeidida</taxon>
        <taxon>Schistosomatoidea</taxon>
        <taxon>Schistosomatidae</taxon>
        <taxon>Schistosoma</taxon>
    </lineage>
</organism>
<feature type="compositionally biased region" description="Polar residues" evidence="1">
    <location>
        <begin position="237"/>
        <end position="256"/>
    </location>
</feature>